<evidence type="ECO:0000256" key="1">
    <source>
        <dbReference type="ARBA" id="ARBA00023002"/>
    </source>
</evidence>
<sequence length="331" mass="37004">MKVAFFDSKSYDEESFNQINSNYGFDIRYYQEHLNIKTAPLAKGADVVCIFVNAECNAEVIDELVKNGVKLIALRCAGFNNVDLKAAKGRISVVRVPAYSPHAVAEYAVSLMLALNRKIYRAVNRTREGNFSLKGLLGFDMYQKTAGVIGMGRIAKELIKILHGFGMNILAYDLYPDTEFAKQYGVKVVTLDELYAQSDIISLHCPLTPETKFLINKESIAKMKKGVMIINTGRGKLIHTEDLIEGIIAKKIGSAGLDVYEEEKKYFYEDRSDKIISDDVLARLLTLPNVVLTSHQAFFTSEALHNIALTTLESIKELAEGKELTNEVKEQ</sequence>
<dbReference type="InterPro" id="IPR006139">
    <property type="entry name" value="D-isomer_2_OHA_DH_cat_dom"/>
</dbReference>
<feature type="domain" description="D-isomer specific 2-hydroxyacid dehydrogenase NAD-binding" evidence="5">
    <location>
        <begin position="109"/>
        <end position="297"/>
    </location>
</feature>
<accession>A0ABS6YEC9</accession>
<keyword evidence="2" id="KW-0520">NAD</keyword>
<reference evidence="6 7" key="1">
    <citation type="submission" date="2021-07" db="EMBL/GenBank/DDBJ databases">
        <title>Genomic diversity and antimicrobial resistance of Prevotella spp. isolated from chronic lung disease airways.</title>
        <authorList>
            <person name="Webb K.A."/>
            <person name="Olagoke O.S."/>
            <person name="Baird T."/>
            <person name="Neill J."/>
            <person name="Pham A."/>
            <person name="Wells T.J."/>
            <person name="Ramsay K.A."/>
            <person name="Bell S.C."/>
            <person name="Sarovich D.S."/>
            <person name="Price E.P."/>
        </authorList>
    </citation>
    <scope>NUCLEOTIDE SEQUENCE [LARGE SCALE GENOMIC DNA]</scope>
    <source>
        <strain evidence="6 7">SCHI0011.S.12</strain>
    </source>
</reference>
<dbReference type="InterPro" id="IPR029753">
    <property type="entry name" value="D-isomer_DH_CS"/>
</dbReference>
<evidence type="ECO:0000313" key="7">
    <source>
        <dbReference type="Proteomes" id="UP000788426"/>
    </source>
</evidence>
<keyword evidence="7" id="KW-1185">Reference proteome</keyword>
<dbReference type="CDD" id="cd12183">
    <property type="entry name" value="LDH_like_2"/>
    <property type="match status" value="1"/>
</dbReference>
<name>A0ABS6YEC9_9BACT</name>
<dbReference type="RefSeq" id="WP_219408748.1">
    <property type="nucleotide sequence ID" value="NZ_CAJZHJ010000001.1"/>
</dbReference>
<dbReference type="PANTHER" id="PTHR43026">
    <property type="entry name" value="2-HYDROXYACID DEHYDROGENASE HOMOLOG 1-RELATED"/>
    <property type="match status" value="1"/>
</dbReference>
<keyword evidence="1 3" id="KW-0560">Oxidoreductase</keyword>
<dbReference type="EMBL" id="JAHXCT010000007">
    <property type="protein sequence ID" value="MBW4769928.1"/>
    <property type="molecule type" value="Genomic_DNA"/>
</dbReference>
<protein>
    <submittedName>
        <fullName evidence="6">2-hydroxyacid dehydrogenase</fullName>
    </submittedName>
</protein>
<gene>
    <name evidence="6" type="ORF">KZO38_09205</name>
</gene>
<organism evidence="6 7">
    <name type="scientific">Hoylesella nanceiensis</name>
    <dbReference type="NCBI Taxonomy" id="425941"/>
    <lineage>
        <taxon>Bacteria</taxon>
        <taxon>Pseudomonadati</taxon>
        <taxon>Bacteroidota</taxon>
        <taxon>Bacteroidia</taxon>
        <taxon>Bacteroidales</taxon>
        <taxon>Prevotellaceae</taxon>
        <taxon>Hoylesella</taxon>
    </lineage>
</organism>
<dbReference type="Pfam" id="PF02826">
    <property type="entry name" value="2-Hacid_dh_C"/>
    <property type="match status" value="1"/>
</dbReference>
<dbReference type="PROSITE" id="PS00670">
    <property type="entry name" value="D_2_HYDROXYACID_DH_2"/>
    <property type="match status" value="1"/>
</dbReference>
<dbReference type="Proteomes" id="UP000788426">
    <property type="component" value="Unassembled WGS sequence"/>
</dbReference>
<dbReference type="Pfam" id="PF00389">
    <property type="entry name" value="2-Hacid_dh"/>
    <property type="match status" value="1"/>
</dbReference>
<comment type="similarity">
    <text evidence="3">Belongs to the D-isomer specific 2-hydroxyacid dehydrogenase family.</text>
</comment>
<evidence type="ECO:0000256" key="3">
    <source>
        <dbReference type="RuleBase" id="RU003719"/>
    </source>
</evidence>
<dbReference type="PANTHER" id="PTHR43026:SF1">
    <property type="entry name" value="2-HYDROXYACID DEHYDROGENASE HOMOLOG 1-RELATED"/>
    <property type="match status" value="1"/>
</dbReference>
<evidence type="ECO:0000259" key="5">
    <source>
        <dbReference type="Pfam" id="PF02826"/>
    </source>
</evidence>
<evidence type="ECO:0000313" key="6">
    <source>
        <dbReference type="EMBL" id="MBW4769928.1"/>
    </source>
</evidence>
<proteinExistence type="inferred from homology"/>
<dbReference type="InterPro" id="IPR006140">
    <property type="entry name" value="D-isomer_DH_NAD-bd"/>
</dbReference>
<feature type="domain" description="D-isomer specific 2-hydroxyacid dehydrogenase catalytic" evidence="4">
    <location>
        <begin position="3"/>
        <end position="329"/>
    </location>
</feature>
<dbReference type="InterPro" id="IPR058205">
    <property type="entry name" value="D-LDH-like"/>
</dbReference>
<evidence type="ECO:0000256" key="2">
    <source>
        <dbReference type="ARBA" id="ARBA00023027"/>
    </source>
</evidence>
<evidence type="ECO:0000259" key="4">
    <source>
        <dbReference type="Pfam" id="PF00389"/>
    </source>
</evidence>
<comment type="caution">
    <text evidence="6">The sequence shown here is derived from an EMBL/GenBank/DDBJ whole genome shotgun (WGS) entry which is preliminary data.</text>
</comment>